<feature type="region of interest" description="Disordered" evidence="5">
    <location>
        <begin position="209"/>
        <end position="330"/>
    </location>
</feature>
<dbReference type="EMBL" id="FPBT01000002">
    <property type="protein sequence ID" value="SFU35602.1"/>
    <property type="molecule type" value="Genomic_DNA"/>
</dbReference>
<evidence type="ECO:0000256" key="4">
    <source>
        <dbReference type="ARBA" id="ARBA00023088"/>
    </source>
</evidence>
<dbReference type="Proteomes" id="UP000198817">
    <property type="component" value="Unassembled WGS sequence"/>
</dbReference>
<gene>
    <name evidence="8" type="ORF">SAMN05216508_102138</name>
</gene>
<evidence type="ECO:0000259" key="7">
    <source>
        <dbReference type="PROSITE" id="PS50847"/>
    </source>
</evidence>
<evidence type="ECO:0000256" key="5">
    <source>
        <dbReference type="SAM" id="MobiDB-lite"/>
    </source>
</evidence>
<feature type="compositionally biased region" description="Acidic residues" evidence="5">
    <location>
        <begin position="717"/>
        <end position="735"/>
    </location>
</feature>
<feature type="compositionally biased region" description="Polar residues" evidence="5">
    <location>
        <begin position="274"/>
        <end position="291"/>
    </location>
</feature>
<feature type="compositionally biased region" description="Polar residues" evidence="5">
    <location>
        <begin position="209"/>
        <end position="225"/>
    </location>
</feature>
<dbReference type="NCBIfam" id="TIGR01167">
    <property type="entry name" value="LPXTG_anchor"/>
    <property type="match status" value="1"/>
</dbReference>
<accession>A0A1I7FHB9</accession>
<organism evidence="8 9">
    <name type="scientific">Eubacterium pyruvativorans</name>
    <dbReference type="NCBI Taxonomy" id="155865"/>
    <lineage>
        <taxon>Bacteria</taxon>
        <taxon>Bacillati</taxon>
        <taxon>Bacillota</taxon>
        <taxon>Clostridia</taxon>
        <taxon>Eubacteriales</taxon>
        <taxon>Eubacteriaceae</taxon>
        <taxon>Eubacterium</taxon>
    </lineage>
</organism>
<evidence type="ECO:0000256" key="1">
    <source>
        <dbReference type="ARBA" id="ARBA00022512"/>
    </source>
</evidence>
<name>A0A1I7FHB9_9FIRM</name>
<feature type="signal peptide" evidence="6">
    <location>
        <begin position="1"/>
        <end position="21"/>
    </location>
</feature>
<feature type="chain" id="PRO_5038433390" evidence="6">
    <location>
        <begin position="22"/>
        <end position="802"/>
    </location>
</feature>
<keyword evidence="9" id="KW-1185">Reference proteome</keyword>
<keyword evidence="1" id="KW-0134">Cell wall</keyword>
<dbReference type="AlphaFoldDB" id="A0A1I7FHB9"/>
<dbReference type="InterPro" id="IPR019931">
    <property type="entry name" value="LPXTG_anchor"/>
</dbReference>
<feature type="compositionally biased region" description="Acidic residues" evidence="5">
    <location>
        <begin position="234"/>
        <end position="244"/>
    </location>
</feature>
<feature type="compositionally biased region" description="Basic and acidic residues" evidence="5">
    <location>
        <begin position="137"/>
        <end position="179"/>
    </location>
</feature>
<feature type="domain" description="Gram-positive cocci surface proteins LPxTG" evidence="7">
    <location>
        <begin position="767"/>
        <end position="802"/>
    </location>
</feature>
<evidence type="ECO:0000256" key="2">
    <source>
        <dbReference type="ARBA" id="ARBA00022525"/>
    </source>
</evidence>
<feature type="compositionally biased region" description="Basic and acidic residues" evidence="5">
    <location>
        <begin position="186"/>
        <end position="196"/>
    </location>
</feature>
<keyword evidence="2" id="KW-0964">Secreted</keyword>
<feature type="compositionally biased region" description="Basic and acidic residues" evidence="5">
    <location>
        <begin position="293"/>
        <end position="314"/>
    </location>
</feature>
<feature type="region of interest" description="Disordered" evidence="5">
    <location>
        <begin position="695"/>
        <end position="774"/>
    </location>
</feature>
<proteinExistence type="predicted"/>
<dbReference type="RefSeq" id="WP_090469859.1">
    <property type="nucleotide sequence ID" value="NZ_FOWF01000001.1"/>
</dbReference>
<evidence type="ECO:0000256" key="3">
    <source>
        <dbReference type="ARBA" id="ARBA00022729"/>
    </source>
</evidence>
<feature type="compositionally biased region" description="Basic and acidic residues" evidence="5">
    <location>
        <begin position="81"/>
        <end position="102"/>
    </location>
</feature>
<sequence>MKRRQALIAVALSATTAVVMSPVTVLGLSIDKTSEQYAQEKDAQDWVEAEKTSAEKDGYTVDTERTKVESGTTSSTTTEMKSIDETYQKQEDANAKAEEVRGKGGSAVVQESQKSDENWADGTPETKVDQSDNPYQSKEERDTKRDADYEKVNQEKPENTDTKKYSVEKKDTDATKTVKEQTQQTRDIHEEGLTMDAAEQKKTEIERNLSGQAAITPSQGENENWGNKEKVGELDSDNMYESEDDRNHALSDAINAMIEQLKQKSTDTERYTAESENTTGSKTVSDPSGNETKYFETRNEANEKHEIDSRDGKNPTEVTVLRGESVSDTVLENATSEEVDAFLNGEKPGTTYEDGDKEHSWTIEKGDVKVIALEDITEAFKGRTFKSREEANEALQIYLEKKGITEGEWTIQAEVKDVSQEETSTVYELSSVALKENPDSNPWRYDHLDIVQISSDSGIELTGGTVTTEGKTTKLKVSGFGATWDNGYKEYRNTGIRITNNSLVTLTGTYTFKTESGETVTKEFQMQGYLNEDARTWQAAQEKGFNNTINACQHWGQGHGYDLRFSILENEITETFLNQMFVVEGLAEKKEDTFKVTKNTTNLEYQYTVPGTKEIPVYGYKVVEYKETRNPTTYSVDGSYTESVEVERQVPVYGYQIILHEQTRDATSYRVTGSYNEERTVLTPWYRGHIVATKADSPVVPPTPAEPETPDVPAEPDPPELPDTPEEPNTPEEPDAPVQPDSPAGTAEKPVAPAMQPNGPVMLKTSVPQTGDETNIPLHGFGLVLSMTAAGVVLRKRKNNDK</sequence>
<feature type="compositionally biased region" description="Basic and acidic residues" evidence="5">
    <location>
        <begin position="41"/>
        <end position="68"/>
    </location>
</feature>
<dbReference type="STRING" id="155865.SAMN05216515_10129"/>
<feature type="region of interest" description="Disordered" evidence="5">
    <location>
        <begin position="41"/>
        <end position="196"/>
    </location>
</feature>
<keyword evidence="3 6" id="KW-0732">Signal</keyword>
<evidence type="ECO:0000313" key="9">
    <source>
        <dbReference type="Proteomes" id="UP000198817"/>
    </source>
</evidence>
<dbReference type="PROSITE" id="PS50847">
    <property type="entry name" value="GRAM_POS_ANCHORING"/>
    <property type="match status" value="1"/>
</dbReference>
<protein>
    <submittedName>
        <fullName evidence="8">LPXTG-motif cell wall anchor domain-containing protein</fullName>
    </submittedName>
</protein>
<evidence type="ECO:0000256" key="6">
    <source>
        <dbReference type="SAM" id="SignalP"/>
    </source>
</evidence>
<feature type="compositionally biased region" description="Basic and acidic residues" evidence="5">
    <location>
        <begin position="261"/>
        <end position="273"/>
    </location>
</feature>
<evidence type="ECO:0000313" key="8">
    <source>
        <dbReference type="EMBL" id="SFU35602.1"/>
    </source>
</evidence>
<reference evidence="8 9" key="1">
    <citation type="submission" date="2016-10" db="EMBL/GenBank/DDBJ databases">
        <authorList>
            <person name="de Groot N.N."/>
        </authorList>
    </citation>
    <scope>NUCLEOTIDE SEQUENCE [LARGE SCALE GENOMIC DNA]</scope>
    <source>
        <strain evidence="8 9">KHGC13</strain>
    </source>
</reference>
<keyword evidence="4" id="KW-0572">Peptidoglycan-anchor</keyword>